<proteinExistence type="predicted"/>
<dbReference type="STRING" id="1265313.HRUBRA_02407"/>
<dbReference type="EMBL" id="AUVB01000077">
    <property type="protein sequence ID" value="KGE02969.1"/>
    <property type="molecule type" value="Genomic_DNA"/>
</dbReference>
<evidence type="ECO:0000313" key="1">
    <source>
        <dbReference type="EMBL" id="KGE02969.1"/>
    </source>
</evidence>
<dbReference type="HOGENOM" id="CLU_2897971_0_0_6"/>
<accession>A0A095WWE3</accession>
<protein>
    <submittedName>
        <fullName evidence="1">Uncharacterized protein</fullName>
    </submittedName>
</protein>
<dbReference type="Proteomes" id="UP000029640">
    <property type="component" value="Unassembled WGS sequence"/>
</dbReference>
<reference evidence="1 2" key="1">
    <citation type="journal article" date="2014" name="Genome Announc.">
        <title>Genome Sequence of Gammaproteobacterial Pseudohaliea rubra Type Strain DSM 19751, Isolated from Coastal Seawater of the Mediterranean Sea.</title>
        <authorList>
            <person name="Spring S."/>
            <person name="Fiebig A."/>
            <person name="Riedel T."/>
            <person name="Goker M."/>
            <person name="Klenk H.P."/>
        </authorList>
    </citation>
    <scope>NUCLEOTIDE SEQUENCE [LARGE SCALE GENOMIC DNA]</scope>
    <source>
        <strain evidence="1 2">DSM 19751</strain>
    </source>
</reference>
<evidence type="ECO:0000313" key="2">
    <source>
        <dbReference type="Proteomes" id="UP000029640"/>
    </source>
</evidence>
<name>A0A095WWE3_9GAMM</name>
<sequence>MVAGPPPDRGVGLRGCKSVTSAGKRRIRATPCQKPACKAAGLRKVEGNPRTRQGQMAQLPRF</sequence>
<dbReference type="AlphaFoldDB" id="A0A095WWE3"/>
<keyword evidence="2" id="KW-1185">Reference proteome</keyword>
<comment type="caution">
    <text evidence="1">The sequence shown here is derived from an EMBL/GenBank/DDBJ whole genome shotgun (WGS) entry which is preliminary data.</text>
</comment>
<organism evidence="1 2">
    <name type="scientific">Pseudohaliea rubra DSM 19751</name>
    <dbReference type="NCBI Taxonomy" id="1265313"/>
    <lineage>
        <taxon>Bacteria</taxon>
        <taxon>Pseudomonadati</taxon>
        <taxon>Pseudomonadota</taxon>
        <taxon>Gammaproteobacteria</taxon>
        <taxon>Cellvibrionales</taxon>
        <taxon>Halieaceae</taxon>
        <taxon>Pseudohaliea</taxon>
    </lineage>
</organism>
<gene>
    <name evidence="1" type="ORF">HRUBRA_02407</name>
</gene>